<feature type="compositionally biased region" description="Polar residues" evidence="1">
    <location>
        <begin position="68"/>
        <end position="81"/>
    </location>
</feature>
<protein>
    <submittedName>
        <fullName evidence="2">Uncharacterized protein</fullName>
    </submittedName>
</protein>
<name>A0A2H0RMU0_9BACT</name>
<evidence type="ECO:0000313" key="2">
    <source>
        <dbReference type="EMBL" id="PIR47756.1"/>
    </source>
</evidence>
<accession>A0A2H0RMU0</accession>
<comment type="caution">
    <text evidence="2">The sequence shown here is derived from an EMBL/GenBank/DDBJ whole genome shotgun (WGS) entry which is preliminary data.</text>
</comment>
<organism evidence="2 3">
    <name type="scientific">Candidatus Uhrbacteria bacterium CG10_big_fil_rev_8_21_14_0_10_50_16</name>
    <dbReference type="NCBI Taxonomy" id="1975039"/>
    <lineage>
        <taxon>Bacteria</taxon>
        <taxon>Candidatus Uhriibacteriota</taxon>
    </lineage>
</organism>
<dbReference type="AlphaFoldDB" id="A0A2H0RMU0"/>
<dbReference type="EMBL" id="PCYM01000002">
    <property type="protein sequence ID" value="PIR47756.1"/>
    <property type="molecule type" value="Genomic_DNA"/>
</dbReference>
<feature type="compositionally biased region" description="Low complexity" evidence="1">
    <location>
        <begin position="1"/>
        <end position="39"/>
    </location>
</feature>
<proteinExistence type="predicted"/>
<evidence type="ECO:0000256" key="1">
    <source>
        <dbReference type="SAM" id="MobiDB-lite"/>
    </source>
</evidence>
<feature type="region of interest" description="Disordered" evidence="1">
    <location>
        <begin position="1"/>
        <end position="81"/>
    </location>
</feature>
<feature type="compositionally biased region" description="Basic residues" evidence="1">
    <location>
        <begin position="40"/>
        <end position="50"/>
    </location>
</feature>
<sequence length="125" mass="12914">MTGASSSNSSSLSSASSNSSSTNSSNGSSSSSSSSPSSSSRRKLANKRARSSQDACNMSTRPPARNAHATTKVPQNPTAIVPSCCTTSPRYPPLAASTLSLISAWLRVKRSIMPVSPRKKTIPPT</sequence>
<reference evidence="2 3" key="1">
    <citation type="submission" date="2017-09" db="EMBL/GenBank/DDBJ databases">
        <title>Depth-based differentiation of microbial function through sediment-hosted aquifers and enrichment of novel symbionts in the deep terrestrial subsurface.</title>
        <authorList>
            <person name="Probst A.J."/>
            <person name="Ladd B."/>
            <person name="Jarett J.K."/>
            <person name="Geller-Mcgrath D.E."/>
            <person name="Sieber C.M."/>
            <person name="Emerson J.B."/>
            <person name="Anantharaman K."/>
            <person name="Thomas B.C."/>
            <person name="Malmstrom R."/>
            <person name="Stieglmeier M."/>
            <person name="Klingl A."/>
            <person name="Woyke T."/>
            <person name="Ryan C.M."/>
            <person name="Banfield J.F."/>
        </authorList>
    </citation>
    <scope>NUCLEOTIDE SEQUENCE [LARGE SCALE GENOMIC DNA]</scope>
    <source>
        <strain evidence="2">CG10_big_fil_rev_8_21_14_0_10_50_16</strain>
    </source>
</reference>
<dbReference type="Proteomes" id="UP000230084">
    <property type="component" value="Unassembled WGS sequence"/>
</dbReference>
<evidence type="ECO:0000313" key="3">
    <source>
        <dbReference type="Proteomes" id="UP000230084"/>
    </source>
</evidence>
<gene>
    <name evidence="2" type="ORF">COV06_02060</name>
</gene>